<gene>
    <name evidence="2" type="primary">anmK</name>
    <name evidence="3" type="ORF">SAMN06265338_104300</name>
</gene>
<dbReference type="EC" id="2.7.1.170" evidence="2"/>
<dbReference type="InterPro" id="IPR043129">
    <property type="entry name" value="ATPase_NBD"/>
</dbReference>
<dbReference type="RefSeq" id="WP_088520736.1">
    <property type="nucleotide sequence ID" value="NZ_FYDG01000004.1"/>
</dbReference>
<organism evidence="3 4">
    <name type="scientific">Rhodoblastus acidophilus</name>
    <name type="common">Rhodopseudomonas acidophila</name>
    <dbReference type="NCBI Taxonomy" id="1074"/>
    <lineage>
        <taxon>Bacteria</taxon>
        <taxon>Pseudomonadati</taxon>
        <taxon>Pseudomonadota</taxon>
        <taxon>Alphaproteobacteria</taxon>
        <taxon>Hyphomicrobiales</taxon>
        <taxon>Rhodoblastaceae</taxon>
        <taxon>Rhodoblastus</taxon>
    </lineage>
</organism>
<dbReference type="GO" id="GO:0009254">
    <property type="term" value="P:peptidoglycan turnover"/>
    <property type="evidence" value="ECO:0007669"/>
    <property type="project" value="UniProtKB-UniRule"/>
</dbReference>
<comment type="pathway">
    <text evidence="2">Amino-sugar metabolism; 1,6-anhydro-N-acetylmuramate degradation.</text>
</comment>
<dbReference type="HAMAP" id="MF_01270">
    <property type="entry name" value="AnhMurNAc_kinase"/>
    <property type="match status" value="1"/>
</dbReference>
<keyword evidence="2" id="KW-0808">Transferase</keyword>
<feature type="binding site" evidence="2">
    <location>
        <begin position="13"/>
        <end position="20"/>
    </location>
    <ligand>
        <name>ATP</name>
        <dbReference type="ChEBI" id="CHEBI:30616"/>
    </ligand>
</feature>
<dbReference type="InterPro" id="IPR005338">
    <property type="entry name" value="Anhydro_N_Ac-Mur_kinase"/>
</dbReference>
<dbReference type="SUPFAM" id="SSF53067">
    <property type="entry name" value="Actin-like ATPase domain"/>
    <property type="match status" value="1"/>
</dbReference>
<keyword evidence="2" id="KW-0067">ATP-binding</keyword>
<dbReference type="UniPathway" id="UPA00343"/>
<dbReference type="PANTHER" id="PTHR30605:SF0">
    <property type="entry name" value="ANHYDRO-N-ACETYLMURAMIC ACID KINASE"/>
    <property type="match status" value="1"/>
</dbReference>
<proteinExistence type="inferred from homology"/>
<dbReference type="Proteomes" id="UP000198418">
    <property type="component" value="Unassembled WGS sequence"/>
</dbReference>
<dbReference type="GO" id="GO:0097175">
    <property type="term" value="P:1,6-anhydro-N-acetyl-beta-muramic acid catabolic process"/>
    <property type="evidence" value="ECO:0007669"/>
    <property type="project" value="UniProtKB-UniRule"/>
</dbReference>
<comment type="function">
    <text evidence="2">Catalyzes the specific phosphorylation of 1,6-anhydro-N-acetylmuramic acid (anhMurNAc) with the simultaneous cleavage of the 1,6-anhydro ring, generating MurNAc-6-P. Is required for the utilization of anhMurNAc either imported from the medium or derived from its own cell wall murein, and thus plays a role in cell wall recycling.</text>
</comment>
<comment type="similarity">
    <text evidence="2">Belongs to the anhydro-N-acetylmuramic acid kinase family.</text>
</comment>
<sequence>MPKIFRALGAMSGTSMDGVDLALLETDGRAALTFGPTASFAFSEADRAVLRAAVAAAVGLTRRDERPGPLAEAEALITQRHLEAVRKFLADQQLSADAIDLIGFHGQTVLHRPEQGLTVQLGDGAALARQSGIDVVYDMRAADLARGGQGAPLVPAFHAALAESSGFGAPMLFVNIGGVANVTFCAPGESPLACDVGPGNALIDDLMFARTGRAMDEDGAAALAGRVDAAALKALLAHPYFAAPPPKSLDRNAFDAAPVAALSIEDAAATLCAFTAEGILSALAFAPRPPETLVLCGGGARNPALVEALRRRAPRPVRRAEDFGWDSQAIEAQAFAYLAVRSVEGLPLTFPGSTGVRAPTTGGRLARAFTAPAA</sequence>
<dbReference type="GO" id="GO:0016773">
    <property type="term" value="F:phosphotransferase activity, alcohol group as acceptor"/>
    <property type="evidence" value="ECO:0007669"/>
    <property type="project" value="UniProtKB-UniRule"/>
</dbReference>
<evidence type="ECO:0000256" key="2">
    <source>
        <dbReference type="HAMAP-Rule" id="MF_01270"/>
    </source>
</evidence>
<dbReference type="GO" id="GO:0006040">
    <property type="term" value="P:amino sugar metabolic process"/>
    <property type="evidence" value="ECO:0007669"/>
    <property type="project" value="InterPro"/>
</dbReference>
<evidence type="ECO:0000256" key="1">
    <source>
        <dbReference type="ARBA" id="ARBA00023277"/>
    </source>
</evidence>
<keyword evidence="1 2" id="KW-0119">Carbohydrate metabolism</keyword>
<dbReference type="OrthoDB" id="9763949at2"/>
<dbReference type="EMBL" id="FYDG01000004">
    <property type="protein sequence ID" value="SNB72261.1"/>
    <property type="molecule type" value="Genomic_DNA"/>
</dbReference>
<reference evidence="4" key="1">
    <citation type="submission" date="2017-06" db="EMBL/GenBank/DDBJ databases">
        <authorList>
            <person name="Varghese N."/>
            <person name="Submissions S."/>
        </authorList>
    </citation>
    <scope>NUCLEOTIDE SEQUENCE [LARGE SCALE GENOMIC DNA]</scope>
    <source>
        <strain evidence="4">DSM 137</strain>
    </source>
</reference>
<dbReference type="UniPathway" id="UPA00544"/>
<dbReference type="GO" id="GO:0005524">
    <property type="term" value="F:ATP binding"/>
    <property type="evidence" value="ECO:0007669"/>
    <property type="project" value="UniProtKB-UniRule"/>
</dbReference>
<comment type="catalytic activity">
    <reaction evidence="2">
        <text>1,6-anhydro-N-acetyl-beta-muramate + ATP + H2O = N-acetyl-D-muramate 6-phosphate + ADP + H(+)</text>
        <dbReference type="Rhea" id="RHEA:24952"/>
        <dbReference type="ChEBI" id="CHEBI:15377"/>
        <dbReference type="ChEBI" id="CHEBI:15378"/>
        <dbReference type="ChEBI" id="CHEBI:30616"/>
        <dbReference type="ChEBI" id="CHEBI:58690"/>
        <dbReference type="ChEBI" id="CHEBI:58722"/>
        <dbReference type="ChEBI" id="CHEBI:456216"/>
        <dbReference type="EC" id="2.7.1.170"/>
    </reaction>
</comment>
<keyword evidence="2 3" id="KW-0418">Kinase</keyword>
<name>A0A212RIJ0_RHOAC</name>
<protein>
    <recommendedName>
        <fullName evidence="2">Anhydro-N-acetylmuramic acid kinase</fullName>
        <ecNumber evidence="2">2.7.1.170</ecNumber>
    </recommendedName>
    <alternativeName>
        <fullName evidence="2">AnhMurNAc kinase</fullName>
    </alternativeName>
</protein>
<dbReference type="PANTHER" id="PTHR30605">
    <property type="entry name" value="ANHYDRO-N-ACETYLMURAMIC ACID KINASE"/>
    <property type="match status" value="1"/>
</dbReference>
<dbReference type="Gene3D" id="3.30.420.40">
    <property type="match status" value="2"/>
</dbReference>
<evidence type="ECO:0000313" key="3">
    <source>
        <dbReference type="EMBL" id="SNB72261.1"/>
    </source>
</evidence>
<keyword evidence="2" id="KW-0547">Nucleotide-binding</keyword>
<evidence type="ECO:0000313" key="4">
    <source>
        <dbReference type="Proteomes" id="UP000198418"/>
    </source>
</evidence>
<dbReference type="Pfam" id="PF03702">
    <property type="entry name" value="AnmK"/>
    <property type="match status" value="1"/>
</dbReference>
<dbReference type="GO" id="GO:0016301">
    <property type="term" value="F:kinase activity"/>
    <property type="evidence" value="ECO:0007669"/>
    <property type="project" value="UniProtKB-KW"/>
</dbReference>
<accession>A0A212RIJ0</accession>
<keyword evidence="4" id="KW-1185">Reference proteome</keyword>
<comment type="pathway">
    <text evidence="2">Cell wall biogenesis; peptidoglycan recycling.</text>
</comment>
<dbReference type="NCBIfam" id="NF007141">
    <property type="entry name" value="PRK09585.1-5"/>
    <property type="match status" value="1"/>
</dbReference>
<dbReference type="AlphaFoldDB" id="A0A212RIJ0"/>